<dbReference type="SUPFAM" id="SSF143100">
    <property type="entry name" value="TTHA1013/TTHA0281-like"/>
    <property type="match status" value="1"/>
</dbReference>
<sequence length="137" mass="15403">MLIKERKAYPIVISKESDGFFYVEIPDFDIATQGESIADAMEMARDAIGLMGIDFMDDGKEIPEPGSKEVIADKDDIVTLVDVDFMEYRKKVDNKAVKKNCTIPYWLNVEAEKAGINYSKLLQEAIINALGISKKVY</sequence>
<feature type="domain" description="HicB-like antitoxin of toxin-antitoxin system" evidence="1">
    <location>
        <begin position="9"/>
        <end position="107"/>
    </location>
</feature>
<evidence type="ECO:0000259" key="1">
    <source>
        <dbReference type="Pfam" id="PF15919"/>
    </source>
</evidence>
<name>A0ABR9RJJ3_9FIRM</name>
<organism evidence="2 3">
    <name type="scientific">Claveliimonas monacensis</name>
    <dbReference type="NCBI Taxonomy" id="2779351"/>
    <lineage>
        <taxon>Bacteria</taxon>
        <taxon>Bacillati</taxon>
        <taxon>Bacillota</taxon>
        <taxon>Clostridia</taxon>
        <taxon>Lachnospirales</taxon>
        <taxon>Lachnospiraceae</taxon>
        <taxon>Claveliimonas</taxon>
    </lineage>
</organism>
<keyword evidence="3" id="KW-1185">Reference proteome</keyword>
<dbReference type="PANTHER" id="PTHR34504">
    <property type="entry name" value="ANTITOXIN HICB"/>
    <property type="match status" value="1"/>
</dbReference>
<dbReference type="InterPro" id="IPR051404">
    <property type="entry name" value="TA_system_antitoxin"/>
</dbReference>
<comment type="caution">
    <text evidence="2">The sequence shown here is derived from an EMBL/GenBank/DDBJ whole genome shotgun (WGS) entry which is preliminary data.</text>
</comment>
<dbReference type="EMBL" id="JADCKL010000004">
    <property type="protein sequence ID" value="MBE5063108.1"/>
    <property type="molecule type" value="Genomic_DNA"/>
</dbReference>
<evidence type="ECO:0000313" key="3">
    <source>
        <dbReference type="Proteomes" id="UP000758652"/>
    </source>
</evidence>
<protein>
    <submittedName>
        <fullName evidence="2">Type II toxin-antitoxin system HicB family antitoxin</fullName>
    </submittedName>
</protein>
<evidence type="ECO:0000313" key="2">
    <source>
        <dbReference type="EMBL" id="MBE5063108.1"/>
    </source>
</evidence>
<dbReference type="InterPro" id="IPR031807">
    <property type="entry name" value="HicB-like"/>
</dbReference>
<gene>
    <name evidence="2" type="ORF">INF30_07520</name>
</gene>
<dbReference type="RefSeq" id="WP_226394781.1">
    <property type="nucleotide sequence ID" value="NZ_JADCKL010000004.1"/>
</dbReference>
<dbReference type="Pfam" id="PF15919">
    <property type="entry name" value="HicB_lk_antitox"/>
    <property type="match status" value="1"/>
</dbReference>
<dbReference type="Gene3D" id="3.30.160.250">
    <property type="match status" value="1"/>
</dbReference>
<dbReference type="Proteomes" id="UP000758652">
    <property type="component" value="Unassembled WGS sequence"/>
</dbReference>
<accession>A0ABR9RJJ3</accession>
<proteinExistence type="predicted"/>
<dbReference type="PANTHER" id="PTHR34504:SF4">
    <property type="entry name" value="ANTITOXIN HICB"/>
    <property type="match status" value="1"/>
</dbReference>
<reference evidence="2 3" key="1">
    <citation type="submission" date="2020-10" db="EMBL/GenBank/DDBJ databases">
        <title>ChiBAC.</title>
        <authorList>
            <person name="Zenner C."/>
            <person name="Hitch T.C.A."/>
            <person name="Clavel T."/>
        </authorList>
    </citation>
    <scope>NUCLEOTIDE SEQUENCE [LARGE SCALE GENOMIC DNA]</scope>
    <source>
        <strain evidence="2 3">DSM 108991</strain>
    </source>
</reference>
<dbReference type="InterPro" id="IPR035069">
    <property type="entry name" value="TTHA1013/TTHA0281-like"/>
</dbReference>